<gene>
    <name evidence="1" type="ORF">CR513_42534</name>
</gene>
<evidence type="ECO:0000313" key="1">
    <source>
        <dbReference type="EMBL" id="RDX77360.1"/>
    </source>
</evidence>
<feature type="non-terminal residue" evidence="1">
    <location>
        <position position="1"/>
    </location>
</feature>
<accession>A0A371FGI9</accession>
<dbReference type="AlphaFoldDB" id="A0A371FGI9"/>
<sequence>MTLITHFDLELHQIDVKTMFLNDNIDETIYMMQLENFVLDHSKSMLLPHDFEANVVDDCICHKFSGILYIDDILLDSSDIGLLHKLRDF</sequence>
<keyword evidence="2" id="KW-1185">Reference proteome</keyword>
<dbReference type="Proteomes" id="UP000257109">
    <property type="component" value="Unassembled WGS sequence"/>
</dbReference>
<comment type="caution">
    <text evidence="1">The sequence shown here is derived from an EMBL/GenBank/DDBJ whole genome shotgun (WGS) entry which is preliminary data.</text>
</comment>
<reference evidence="1" key="1">
    <citation type="submission" date="2018-05" db="EMBL/GenBank/DDBJ databases">
        <title>Draft genome of Mucuna pruriens seed.</title>
        <authorList>
            <person name="Nnadi N.E."/>
            <person name="Vos R."/>
            <person name="Hasami M.H."/>
            <person name="Devisetty U.K."/>
            <person name="Aguiy J.C."/>
        </authorList>
    </citation>
    <scope>NUCLEOTIDE SEQUENCE [LARGE SCALE GENOMIC DNA]</scope>
    <source>
        <strain evidence="1">JCA_2017</strain>
    </source>
</reference>
<organism evidence="1 2">
    <name type="scientific">Mucuna pruriens</name>
    <name type="common">Velvet bean</name>
    <name type="synonym">Dolichos pruriens</name>
    <dbReference type="NCBI Taxonomy" id="157652"/>
    <lineage>
        <taxon>Eukaryota</taxon>
        <taxon>Viridiplantae</taxon>
        <taxon>Streptophyta</taxon>
        <taxon>Embryophyta</taxon>
        <taxon>Tracheophyta</taxon>
        <taxon>Spermatophyta</taxon>
        <taxon>Magnoliopsida</taxon>
        <taxon>eudicotyledons</taxon>
        <taxon>Gunneridae</taxon>
        <taxon>Pentapetalae</taxon>
        <taxon>rosids</taxon>
        <taxon>fabids</taxon>
        <taxon>Fabales</taxon>
        <taxon>Fabaceae</taxon>
        <taxon>Papilionoideae</taxon>
        <taxon>50 kb inversion clade</taxon>
        <taxon>NPAAA clade</taxon>
        <taxon>indigoferoid/millettioid clade</taxon>
        <taxon>Phaseoleae</taxon>
        <taxon>Mucuna</taxon>
    </lineage>
</organism>
<dbReference type="OrthoDB" id="411615at2759"/>
<proteinExistence type="predicted"/>
<evidence type="ECO:0008006" key="3">
    <source>
        <dbReference type="Google" id="ProtNLM"/>
    </source>
</evidence>
<protein>
    <recommendedName>
        <fullName evidence="3">Reverse transcriptase Ty1/copia-type domain-containing protein</fullName>
    </recommendedName>
</protein>
<evidence type="ECO:0000313" key="2">
    <source>
        <dbReference type="Proteomes" id="UP000257109"/>
    </source>
</evidence>
<dbReference type="EMBL" id="QJKJ01009194">
    <property type="protein sequence ID" value="RDX77360.1"/>
    <property type="molecule type" value="Genomic_DNA"/>
</dbReference>
<name>A0A371FGI9_MUCPR</name>